<evidence type="ECO:0000313" key="2">
    <source>
        <dbReference type="EMBL" id="HIQ29797.1"/>
    </source>
</evidence>
<dbReference type="AlphaFoldDB" id="A0A832ZWU2"/>
<feature type="transmembrane region" description="Helical" evidence="1">
    <location>
        <begin position="145"/>
        <end position="165"/>
    </location>
</feature>
<protein>
    <recommendedName>
        <fullName evidence="4">Nickel/cobalt efflux system</fullName>
    </recommendedName>
</protein>
<reference evidence="2" key="1">
    <citation type="journal article" date="2020" name="ISME J.">
        <title>Gammaproteobacteria mediating utilization of methyl-, sulfur- and petroleum organic compounds in deep ocean hydrothermal plumes.</title>
        <authorList>
            <person name="Zhou Z."/>
            <person name="Liu Y."/>
            <person name="Pan J."/>
            <person name="Cron B.R."/>
            <person name="Toner B.M."/>
            <person name="Anantharaman K."/>
            <person name="Breier J.A."/>
            <person name="Dick G.J."/>
            <person name="Li M."/>
        </authorList>
    </citation>
    <scope>NUCLEOTIDE SEQUENCE</scope>
    <source>
        <strain evidence="2">SZUA-1515</strain>
    </source>
</reference>
<feature type="transmembrane region" description="Helical" evidence="1">
    <location>
        <begin position="107"/>
        <end position="133"/>
    </location>
</feature>
<feature type="transmembrane region" description="Helical" evidence="1">
    <location>
        <begin position="7"/>
        <end position="33"/>
    </location>
</feature>
<organism evidence="2 3">
    <name type="scientific">Caldiarchaeum subterraneum</name>
    <dbReference type="NCBI Taxonomy" id="311458"/>
    <lineage>
        <taxon>Archaea</taxon>
        <taxon>Nitrososphaerota</taxon>
        <taxon>Candidatus Caldarchaeales</taxon>
        <taxon>Candidatus Caldarchaeaceae</taxon>
        <taxon>Candidatus Caldarchaeum</taxon>
    </lineage>
</organism>
<proteinExistence type="predicted"/>
<keyword evidence="1" id="KW-1133">Transmembrane helix</keyword>
<dbReference type="EMBL" id="DQVM01000085">
    <property type="protein sequence ID" value="HIQ29797.1"/>
    <property type="molecule type" value="Genomic_DNA"/>
</dbReference>
<evidence type="ECO:0000256" key="1">
    <source>
        <dbReference type="SAM" id="Phobius"/>
    </source>
</evidence>
<comment type="caution">
    <text evidence="2">The sequence shown here is derived from an EMBL/GenBank/DDBJ whole genome shotgun (WGS) entry which is preliminary data.</text>
</comment>
<gene>
    <name evidence="2" type="ORF">EYH45_04450</name>
</gene>
<evidence type="ECO:0008006" key="4">
    <source>
        <dbReference type="Google" id="ProtNLM"/>
    </source>
</evidence>
<evidence type="ECO:0000313" key="3">
    <source>
        <dbReference type="Proteomes" id="UP000608579"/>
    </source>
</evidence>
<feature type="transmembrane region" description="Helical" evidence="1">
    <location>
        <begin position="39"/>
        <end position="57"/>
    </location>
</feature>
<dbReference type="Proteomes" id="UP000608579">
    <property type="component" value="Unassembled WGS sequence"/>
</dbReference>
<name>A0A832ZWU2_CALS0</name>
<sequence>MAYGFLSAVILSAAHFFSSIVVVIVYYIVAAFIDFTSRVFRYLVAAVLFALAIRFLTEKSSDEGYYNKLRGRDFNLRSIATFALILGFAHEEEFMLLALAIGGVNPLLLIITYASAVAASLIAITIIAIKAYNLVEKRINKIEHLIPKITGAILALLAFLFLIGVY</sequence>
<accession>A0A832ZWU2</accession>
<keyword evidence="1" id="KW-0812">Transmembrane</keyword>
<keyword evidence="1" id="KW-0472">Membrane</keyword>